<dbReference type="GO" id="GO:0006893">
    <property type="term" value="P:Golgi to plasma membrane transport"/>
    <property type="evidence" value="ECO:0007669"/>
    <property type="project" value="TreeGrafter"/>
</dbReference>
<evidence type="ECO:0000313" key="5">
    <source>
        <dbReference type="EMBL" id="CCE63156.1"/>
    </source>
</evidence>
<gene>
    <name evidence="5" type="primary">TPHA0E00610</name>
    <name evidence="5" type="ordered locus">TPHA_0E00610</name>
</gene>
<dbReference type="PANTHER" id="PTHR10241">
    <property type="entry name" value="LETHAL 2 GIANT LARVAE PROTEIN"/>
    <property type="match status" value="1"/>
</dbReference>
<feature type="compositionally biased region" description="Polar residues" evidence="3">
    <location>
        <begin position="912"/>
        <end position="921"/>
    </location>
</feature>
<feature type="region of interest" description="Disordered" evidence="3">
    <location>
        <begin position="1"/>
        <end position="47"/>
    </location>
</feature>
<evidence type="ECO:0000259" key="4">
    <source>
        <dbReference type="Pfam" id="PF08596"/>
    </source>
</evidence>
<feature type="compositionally biased region" description="Basic residues" evidence="3">
    <location>
        <begin position="1"/>
        <end position="10"/>
    </location>
</feature>
<keyword evidence="6" id="KW-1185">Reference proteome</keyword>
<dbReference type="RefSeq" id="XP_003685590.1">
    <property type="nucleotide sequence ID" value="XM_003685542.1"/>
</dbReference>
<dbReference type="SMART" id="SM00320">
    <property type="entry name" value="WD40"/>
    <property type="match status" value="5"/>
</dbReference>
<comment type="similarity">
    <text evidence="1">Belongs to the WD repeat L(2)GL family.</text>
</comment>
<protein>
    <recommendedName>
        <fullName evidence="4">Lethal giant larvae (Lgl)-like C-terminal domain-containing protein</fullName>
    </recommendedName>
</protein>
<dbReference type="InterPro" id="IPR001680">
    <property type="entry name" value="WD40_rpt"/>
</dbReference>
<evidence type="ECO:0000256" key="1">
    <source>
        <dbReference type="ARBA" id="ARBA00008070"/>
    </source>
</evidence>
<sequence>MFKNKFKSVLKHSSNNDANAKEAVNQKKGNDNNEQSENPSSGSKFKSMRHAFKSSTITEVPTINSGMSRIFHTQQVSLSGIRGTITTMAFEQTQGLLAVATTSKDVHIFGNKEVEVVMSFEGKDTIKELRFVKGIYLLVISSKDIITIISLYSKQILTSVFAPGKLISVETDPSLDWILMGLQSGTLLAYDVDRDQMCEFRVDNIQKLNFFKQSAISPIVSIQWNPRDIGTVLISYEQSTIIFSLIENTVKQHFIYELPPDAPGGDYSFNTKETRYPKVIQSLFHPNSLHILTIHEDNSLCFWDANTGKLILARTILETQINKPQIGLQKAAPVGIPKVLKAKWVCANNPEYTSLAIAYQSSSSTMGSDNNQNLIIFDFGGTPSYTVTTYDGMKKYYSKPRGQKIVPLIQQGNIIDMLPIPRASPFFAGCHDPAIILLLFDNGELGTMIFPKGLFTTKASLLPQNLCWLRPPVTMITGISVPKKLWLGMMTSQRNEQGLLKGGLASKKEMRLQTIRSAIATGHVNGTVRIWDASQKELEDNSVFEVNLGSIINTSQGLAVTNISFSPDTLELAVSVESGNVILFKYEMNQYFIPDGNTDKALEIKLRRFSLNDSDEVLVDVRDRASTSIKKGFLPSTAVHACRGKVTALKNSGIGFVGIAYQDGSVIVIDRRGPATMYFGNVNSSKINGKTITAIEFCIMEYGTDGYSSILMLAGSDSGELFTYKILPAGGSRFSVELIEVTKTNEPAPVLYIGAVDKSNGQNCSATIAKMDQLSSGIPIPGTVFVVTSMDARTVKLGKSKDSGKTFKYPVLSSSLSFIPYIGSKGDNKLATVLVSMLANGDVKVLSTPDLKDVKTMHIGSATQAKYIPECSVLTNGDIIIRNGTHSAGLYSTVDQKAAGLESPKTGRDSNSKPQPDTLYNPTLHIPYRPQVNSMQWARGTVYVTDDQLSEVLSGKKRPPSKYKESEIAKGTITLAPPKKSNQKAIEEGGKYRPEDMTYKSPVRHTQRSGGYDVIKAVTRTVETQYDYVESQFNEYTTALGNSLNEAVEDTSKDLMKSAIGI</sequence>
<evidence type="ECO:0000313" key="6">
    <source>
        <dbReference type="Proteomes" id="UP000005666"/>
    </source>
</evidence>
<dbReference type="PANTHER" id="PTHR10241:SF25">
    <property type="entry name" value="TOMOSYN, ISOFORM C"/>
    <property type="match status" value="1"/>
</dbReference>
<dbReference type="Pfam" id="PF08596">
    <property type="entry name" value="Lgl_C"/>
    <property type="match status" value="1"/>
</dbReference>
<dbReference type="Proteomes" id="UP000005666">
    <property type="component" value="Chromosome 5"/>
</dbReference>
<dbReference type="AlphaFoldDB" id="G8BTC8"/>
<dbReference type="GO" id="GO:0006887">
    <property type="term" value="P:exocytosis"/>
    <property type="evidence" value="ECO:0007669"/>
    <property type="project" value="UniProtKB-KW"/>
</dbReference>
<dbReference type="GO" id="GO:0019905">
    <property type="term" value="F:syntaxin binding"/>
    <property type="evidence" value="ECO:0007669"/>
    <property type="project" value="TreeGrafter"/>
</dbReference>
<evidence type="ECO:0000256" key="2">
    <source>
        <dbReference type="ARBA" id="ARBA00022483"/>
    </source>
</evidence>
<evidence type="ECO:0000256" key="3">
    <source>
        <dbReference type="SAM" id="MobiDB-lite"/>
    </source>
</evidence>
<dbReference type="STRING" id="1071381.G8BTC8"/>
<dbReference type="GO" id="GO:0005096">
    <property type="term" value="F:GTPase activator activity"/>
    <property type="evidence" value="ECO:0007669"/>
    <property type="project" value="TreeGrafter"/>
</dbReference>
<dbReference type="OrthoDB" id="19944at2759"/>
<dbReference type="GO" id="GO:0005737">
    <property type="term" value="C:cytoplasm"/>
    <property type="evidence" value="ECO:0007669"/>
    <property type="project" value="TreeGrafter"/>
</dbReference>
<dbReference type="HOGENOM" id="CLU_006030_0_0_1"/>
<dbReference type="GO" id="GO:0005886">
    <property type="term" value="C:plasma membrane"/>
    <property type="evidence" value="ECO:0007669"/>
    <property type="project" value="TreeGrafter"/>
</dbReference>
<feature type="region of interest" description="Disordered" evidence="3">
    <location>
        <begin position="900"/>
        <end position="923"/>
    </location>
</feature>
<dbReference type="InterPro" id="IPR015943">
    <property type="entry name" value="WD40/YVTN_repeat-like_dom_sf"/>
</dbReference>
<proteinExistence type="inferred from homology"/>
<dbReference type="InterPro" id="IPR013905">
    <property type="entry name" value="Lgl_C_dom"/>
</dbReference>
<feature type="compositionally biased region" description="Polar residues" evidence="3">
    <location>
        <begin position="32"/>
        <end position="44"/>
    </location>
</feature>
<dbReference type="Gene3D" id="2.130.10.10">
    <property type="entry name" value="YVTN repeat-like/Quinoprotein amine dehydrogenase"/>
    <property type="match status" value="2"/>
</dbReference>
<dbReference type="SUPFAM" id="SSF50978">
    <property type="entry name" value="WD40 repeat-like"/>
    <property type="match status" value="2"/>
</dbReference>
<organism evidence="5 6">
    <name type="scientific">Tetrapisispora phaffii (strain ATCC 24235 / CBS 4417 / NBRC 1672 / NRRL Y-8282 / UCD 70-5)</name>
    <name type="common">Yeast</name>
    <name type="synonym">Fabospora phaffii</name>
    <dbReference type="NCBI Taxonomy" id="1071381"/>
    <lineage>
        <taxon>Eukaryota</taxon>
        <taxon>Fungi</taxon>
        <taxon>Dikarya</taxon>
        <taxon>Ascomycota</taxon>
        <taxon>Saccharomycotina</taxon>
        <taxon>Saccharomycetes</taxon>
        <taxon>Saccharomycetales</taxon>
        <taxon>Saccharomycetaceae</taxon>
        <taxon>Tetrapisispora</taxon>
    </lineage>
</organism>
<dbReference type="EMBL" id="HE612860">
    <property type="protein sequence ID" value="CCE63156.1"/>
    <property type="molecule type" value="Genomic_DNA"/>
</dbReference>
<keyword evidence="2" id="KW-0268">Exocytosis</keyword>
<dbReference type="OMA" id="QIYVFGQ"/>
<feature type="domain" description="Lethal giant larvae (Lgl)-like C-terminal" evidence="4">
    <location>
        <begin position="558"/>
        <end position="962"/>
    </location>
</feature>
<name>G8BTC8_TETPH</name>
<dbReference type="eggNOG" id="KOG1983">
    <property type="taxonomic scope" value="Eukaryota"/>
</dbReference>
<dbReference type="GO" id="GO:0045159">
    <property type="term" value="F:myosin II binding"/>
    <property type="evidence" value="ECO:0007669"/>
    <property type="project" value="TreeGrafter"/>
</dbReference>
<accession>G8BTC8</accession>
<reference evidence="5 6" key="1">
    <citation type="journal article" date="2011" name="Proc. Natl. Acad. Sci. U.S.A.">
        <title>Evolutionary erosion of yeast sex chromosomes by mating-type switching accidents.</title>
        <authorList>
            <person name="Gordon J.L."/>
            <person name="Armisen D."/>
            <person name="Proux-Wera E."/>
            <person name="Oheigeartaigh S.S."/>
            <person name="Byrne K.P."/>
            <person name="Wolfe K.H."/>
        </authorList>
    </citation>
    <scope>NUCLEOTIDE SEQUENCE [LARGE SCALE GENOMIC DNA]</scope>
    <source>
        <strain evidence="6">ATCC 24235 / CBS 4417 / NBRC 1672 / NRRL Y-8282 / UCD 70-5</strain>
    </source>
</reference>
<dbReference type="KEGG" id="tpf:TPHA_0E00610"/>
<dbReference type="InterPro" id="IPR036322">
    <property type="entry name" value="WD40_repeat_dom_sf"/>
</dbReference>
<dbReference type="GeneID" id="11531310"/>